<evidence type="ECO:0000313" key="7">
    <source>
        <dbReference type="EMBL" id="MCG6560629.1"/>
    </source>
</evidence>
<organism evidence="7 8">
    <name type="scientific">Ruegeria alba</name>
    <dbReference type="NCBI Taxonomy" id="2916756"/>
    <lineage>
        <taxon>Bacteria</taxon>
        <taxon>Pseudomonadati</taxon>
        <taxon>Pseudomonadota</taxon>
        <taxon>Alphaproteobacteria</taxon>
        <taxon>Rhodobacterales</taxon>
        <taxon>Roseobacteraceae</taxon>
        <taxon>Ruegeria</taxon>
    </lineage>
</organism>
<keyword evidence="5" id="KW-0574">Periplasm</keyword>
<dbReference type="Gene3D" id="3.40.190.170">
    <property type="entry name" value="Bacterial extracellular solute-binding protein, family 7"/>
    <property type="match status" value="1"/>
</dbReference>
<keyword evidence="4 6" id="KW-0732">Signal</keyword>
<dbReference type="Pfam" id="PF03480">
    <property type="entry name" value="DctP"/>
    <property type="match status" value="1"/>
</dbReference>
<dbReference type="RefSeq" id="WP_238906294.1">
    <property type="nucleotide sequence ID" value="NZ_JAKOEM010000031.1"/>
</dbReference>
<dbReference type="Proteomes" id="UP001165279">
    <property type="component" value="Unassembled WGS sequence"/>
</dbReference>
<reference evidence="7" key="1">
    <citation type="submission" date="2022-02" db="EMBL/GenBank/DDBJ databases">
        <title>The genome sequence of Ruegeria sp. 1NDH52C.</title>
        <authorList>
            <person name="Du J."/>
        </authorList>
    </citation>
    <scope>NUCLEOTIDE SEQUENCE</scope>
    <source>
        <strain evidence="7">1NDH52C</strain>
    </source>
</reference>
<dbReference type="EMBL" id="JAKOEM010000031">
    <property type="protein sequence ID" value="MCG6560629.1"/>
    <property type="molecule type" value="Genomic_DNA"/>
</dbReference>
<dbReference type="PANTHER" id="PTHR33376:SF7">
    <property type="entry name" value="C4-DICARBOXYLATE-BINDING PROTEIN DCTB"/>
    <property type="match status" value="1"/>
</dbReference>
<comment type="subcellular location">
    <subcellularLocation>
        <location evidence="1">Periplasm</location>
    </subcellularLocation>
</comment>
<dbReference type="InterPro" id="IPR038404">
    <property type="entry name" value="TRAP_DctP_sf"/>
</dbReference>
<dbReference type="NCBIfam" id="NF037995">
    <property type="entry name" value="TRAP_S1"/>
    <property type="match status" value="1"/>
</dbReference>
<dbReference type="PANTHER" id="PTHR33376">
    <property type="match status" value="1"/>
</dbReference>
<sequence>MSFMKLVGPACLTLTLAIAGPVSAEIKIALDSAKDLENSGSYVWANVFSEYLNANGMEAVEYERGALGGEAEKMDQVQQGLLEVSLSDTKGVGALDGHIIPTTLPYFFPDWESLDRGLANGMMDKINAGTVPQGVRVIGMAALGSAAGIFNTKHPVEKAADLADLRMRALDENQIGVYKLWGTNGTIVAWDEVPNALQTGIADGYLNPPMVPIMFGHTGFIKYFTNAKVGLGSRTIIVSEDWYQGLSAEQQAIVMDAAKAATEANRAWLATRSAEMDKLREAGIEVTELSPEAWAEFKALSAPLHNMVPLPEGALAAWQAAIGE</sequence>
<feature type="chain" id="PRO_5045915674" evidence="6">
    <location>
        <begin position="25"/>
        <end position="324"/>
    </location>
</feature>
<evidence type="ECO:0000256" key="1">
    <source>
        <dbReference type="ARBA" id="ARBA00004418"/>
    </source>
</evidence>
<feature type="signal peptide" evidence="6">
    <location>
        <begin position="1"/>
        <end position="24"/>
    </location>
</feature>
<comment type="similarity">
    <text evidence="2">Belongs to the bacterial solute-binding protein 7 family.</text>
</comment>
<evidence type="ECO:0000256" key="2">
    <source>
        <dbReference type="ARBA" id="ARBA00009023"/>
    </source>
</evidence>
<gene>
    <name evidence="7" type="ORF">MB818_20675</name>
</gene>
<name>A0ABS9P2J2_9RHOB</name>
<keyword evidence="3" id="KW-0813">Transport</keyword>
<comment type="caution">
    <text evidence="7">The sequence shown here is derived from an EMBL/GenBank/DDBJ whole genome shotgun (WGS) entry which is preliminary data.</text>
</comment>
<proteinExistence type="inferred from homology"/>
<evidence type="ECO:0000256" key="6">
    <source>
        <dbReference type="SAM" id="SignalP"/>
    </source>
</evidence>
<dbReference type="InterPro" id="IPR018389">
    <property type="entry name" value="DctP_fam"/>
</dbReference>
<keyword evidence="8" id="KW-1185">Reference proteome</keyword>
<dbReference type="CDD" id="cd13603">
    <property type="entry name" value="PBP2_TRAP_Siap_TeaA_like"/>
    <property type="match status" value="1"/>
</dbReference>
<protein>
    <submittedName>
        <fullName evidence="7">TRAP transporter substrate-binding protein</fullName>
    </submittedName>
</protein>
<evidence type="ECO:0000256" key="3">
    <source>
        <dbReference type="ARBA" id="ARBA00022448"/>
    </source>
</evidence>
<accession>A0ABS9P2J2</accession>
<evidence type="ECO:0000256" key="5">
    <source>
        <dbReference type="ARBA" id="ARBA00022764"/>
    </source>
</evidence>
<evidence type="ECO:0000313" key="8">
    <source>
        <dbReference type="Proteomes" id="UP001165279"/>
    </source>
</evidence>
<evidence type="ECO:0000256" key="4">
    <source>
        <dbReference type="ARBA" id="ARBA00022729"/>
    </source>
</evidence>